<feature type="compositionally biased region" description="Low complexity" evidence="1">
    <location>
        <begin position="27"/>
        <end position="37"/>
    </location>
</feature>
<protein>
    <submittedName>
        <fullName evidence="2">Uncharacterized protein</fullName>
    </submittedName>
</protein>
<accession>A0ABU6TIR5</accession>
<comment type="caution">
    <text evidence="2">The sequence shown here is derived from an EMBL/GenBank/DDBJ whole genome shotgun (WGS) entry which is preliminary data.</text>
</comment>
<evidence type="ECO:0000313" key="3">
    <source>
        <dbReference type="Proteomes" id="UP001341840"/>
    </source>
</evidence>
<name>A0ABU6TIR5_9FABA</name>
<keyword evidence="3" id="KW-1185">Reference proteome</keyword>
<dbReference type="EMBL" id="JASCZI010090984">
    <property type="protein sequence ID" value="MED6148250.1"/>
    <property type="molecule type" value="Genomic_DNA"/>
</dbReference>
<proteinExistence type="predicted"/>
<sequence>MDRTLLLRCRADAAAGRCRCGRCWKGARAATRKAAMTARRRRRRQRHGNDTDGSSQGKKLLSDPPHGCSQYLSSKSRRPLS</sequence>
<organism evidence="2 3">
    <name type="scientific">Stylosanthes scabra</name>
    <dbReference type="NCBI Taxonomy" id="79078"/>
    <lineage>
        <taxon>Eukaryota</taxon>
        <taxon>Viridiplantae</taxon>
        <taxon>Streptophyta</taxon>
        <taxon>Embryophyta</taxon>
        <taxon>Tracheophyta</taxon>
        <taxon>Spermatophyta</taxon>
        <taxon>Magnoliopsida</taxon>
        <taxon>eudicotyledons</taxon>
        <taxon>Gunneridae</taxon>
        <taxon>Pentapetalae</taxon>
        <taxon>rosids</taxon>
        <taxon>fabids</taxon>
        <taxon>Fabales</taxon>
        <taxon>Fabaceae</taxon>
        <taxon>Papilionoideae</taxon>
        <taxon>50 kb inversion clade</taxon>
        <taxon>dalbergioids sensu lato</taxon>
        <taxon>Dalbergieae</taxon>
        <taxon>Pterocarpus clade</taxon>
        <taxon>Stylosanthes</taxon>
    </lineage>
</organism>
<reference evidence="2 3" key="1">
    <citation type="journal article" date="2023" name="Plants (Basel)">
        <title>Bridging the Gap: Combining Genomics and Transcriptomics Approaches to Understand Stylosanthes scabra, an Orphan Legume from the Brazilian Caatinga.</title>
        <authorList>
            <person name="Ferreira-Neto J.R.C."/>
            <person name="da Silva M.D."/>
            <person name="Binneck E."/>
            <person name="de Melo N.F."/>
            <person name="da Silva R.H."/>
            <person name="de Melo A.L.T.M."/>
            <person name="Pandolfi V."/>
            <person name="Bustamante F.O."/>
            <person name="Brasileiro-Vidal A.C."/>
            <person name="Benko-Iseppon A.M."/>
        </authorList>
    </citation>
    <scope>NUCLEOTIDE SEQUENCE [LARGE SCALE GENOMIC DNA]</scope>
    <source>
        <tissue evidence="2">Leaves</tissue>
    </source>
</reference>
<evidence type="ECO:0000313" key="2">
    <source>
        <dbReference type="EMBL" id="MED6148250.1"/>
    </source>
</evidence>
<evidence type="ECO:0000256" key="1">
    <source>
        <dbReference type="SAM" id="MobiDB-lite"/>
    </source>
</evidence>
<gene>
    <name evidence="2" type="ORF">PIB30_051384</name>
</gene>
<feature type="region of interest" description="Disordered" evidence="1">
    <location>
        <begin position="27"/>
        <end position="81"/>
    </location>
</feature>
<dbReference type="Proteomes" id="UP001341840">
    <property type="component" value="Unassembled WGS sequence"/>
</dbReference>